<dbReference type="EMBL" id="RWJN01000071">
    <property type="protein sequence ID" value="TCD68269.1"/>
    <property type="molecule type" value="Genomic_DNA"/>
</dbReference>
<accession>A0A4R0RS24</accession>
<feature type="compositionally biased region" description="Basic residues" evidence="5">
    <location>
        <begin position="210"/>
        <end position="219"/>
    </location>
</feature>
<organism evidence="6 7">
    <name type="scientific">Steccherinum ochraceum</name>
    <dbReference type="NCBI Taxonomy" id="92696"/>
    <lineage>
        <taxon>Eukaryota</taxon>
        <taxon>Fungi</taxon>
        <taxon>Dikarya</taxon>
        <taxon>Basidiomycota</taxon>
        <taxon>Agaricomycotina</taxon>
        <taxon>Agaricomycetes</taxon>
        <taxon>Polyporales</taxon>
        <taxon>Steccherinaceae</taxon>
        <taxon>Steccherinum</taxon>
    </lineage>
</organism>
<protein>
    <recommendedName>
        <fullName evidence="8">Rpr2-domain-containing protein</fullName>
    </recommendedName>
</protein>
<dbReference type="PANTHER" id="PTHR14742:SF0">
    <property type="entry name" value="RIBONUCLEASE P PROTEIN SUBUNIT P21"/>
    <property type="match status" value="1"/>
</dbReference>
<evidence type="ECO:0000313" key="7">
    <source>
        <dbReference type="Proteomes" id="UP000292702"/>
    </source>
</evidence>
<feature type="compositionally biased region" description="Basic residues" evidence="5">
    <location>
        <begin position="76"/>
        <end position="93"/>
    </location>
</feature>
<evidence type="ECO:0000256" key="1">
    <source>
        <dbReference type="ARBA" id="ARBA00022694"/>
    </source>
</evidence>
<keyword evidence="2" id="KW-0479">Metal-binding</keyword>
<evidence type="ECO:0008006" key="8">
    <source>
        <dbReference type="Google" id="ProtNLM"/>
    </source>
</evidence>
<keyword evidence="7" id="KW-1185">Reference proteome</keyword>
<dbReference type="InterPro" id="IPR007175">
    <property type="entry name" value="Rpr2/Snm1/Rpp21"/>
</dbReference>
<dbReference type="Pfam" id="PF04032">
    <property type="entry name" value="Rpr2"/>
    <property type="match status" value="1"/>
</dbReference>
<dbReference type="AlphaFoldDB" id="A0A4R0RS24"/>
<dbReference type="OrthoDB" id="128536at2759"/>
<dbReference type="PANTHER" id="PTHR14742">
    <property type="entry name" value="RIBONUCLEASE P SUBUNIT P21"/>
    <property type="match status" value="1"/>
</dbReference>
<dbReference type="GO" id="GO:0046872">
    <property type="term" value="F:metal ion binding"/>
    <property type="evidence" value="ECO:0007669"/>
    <property type="project" value="UniProtKB-KW"/>
</dbReference>
<evidence type="ECO:0000256" key="4">
    <source>
        <dbReference type="ARBA" id="ARBA00038402"/>
    </source>
</evidence>
<proteinExistence type="inferred from homology"/>
<sequence>MAKKIKDEVPNPNSVTNRDVLQRMNFLYQASAFLNNLVEEPSQHTKKAPTAPTAISTLPALPPLPGISSISESRRRQSRRKKQQEERRKKRHPATCEDLSRTYIRAMKSIGQKTNVRLDPAVKRTLCKACNIVLMPGLTATVRVKASATHGNMMVFTCMSCKKSRRIPAPPTLQEETPIAGRDPPQASAAAAEDDDTMAIDPSTTTDPRMRKRRGKKKNIARLPPLFDRDAGHVLFQGNKEVEMKGRARFMCSS</sequence>
<dbReference type="STRING" id="92696.A0A4R0RS24"/>
<gene>
    <name evidence="6" type="ORF">EIP91_011235</name>
</gene>
<keyword evidence="1" id="KW-0819">tRNA processing</keyword>
<evidence type="ECO:0000256" key="5">
    <source>
        <dbReference type="SAM" id="MobiDB-lite"/>
    </source>
</evidence>
<name>A0A4R0RS24_9APHY</name>
<dbReference type="Proteomes" id="UP000292702">
    <property type="component" value="Unassembled WGS sequence"/>
</dbReference>
<comment type="similarity">
    <text evidence="4">Belongs to the eukaryotic/archaeal RNase P protein component 4 family.</text>
</comment>
<evidence type="ECO:0000256" key="2">
    <source>
        <dbReference type="ARBA" id="ARBA00022723"/>
    </source>
</evidence>
<keyword evidence="3" id="KW-0862">Zinc</keyword>
<evidence type="ECO:0000313" key="6">
    <source>
        <dbReference type="EMBL" id="TCD68269.1"/>
    </source>
</evidence>
<comment type="caution">
    <text evidence="6">The sequence shown here is derived from an EMBL/GenBank/DDBJ whole genome shotgun (WGS) entry which is preliminary data.</text>
</comment>
<dbReference type="GO" id="GO:0008033">
    <property type="term" value="P:tRNA processing"/>
    <property type="evidence" value="ECO:0007669"/>
    <property type="project" value="UniProtKB-KW"/>
</dbReference>
<reference evidence="6 7" key="1">
    <citation type="submission" date="2018-11" db="EMBL/GenBank/DDBJ databases">
        <title>Genome assembly of Steccherinum ochraceum LE-BIN_3174, the white-rot fungus of the Steccherinaceae family (The Residual Polyporoid clade, Polyporales, Basidiomycota).</title>
        <authorList>
            <person name="Fedorova T.V."/>
            <person name="Glazunova O.A."/>
            <person name="Landesman E.O."/>
            <person name="Moiseenko K.V."/>
            <person name="Psurtseva N.V."/>
            <person name="Savinova O.S."/>
            <person name="Shakhova N.V."/>
            <person name="Tyazhelova T.V."/>
            <person name="Vasina D.V."/>
        </authorList>
    </citation>
    <scope>NUCLEOTIDE SEQUENCE [LARGE SCALE GENOMIC DNA]</scope>
    <source>
        <strain evidence="6 7">LE-BIN_3174</strain>
    </source>
</reference>
<evidence type="ECO:0000256" key="3">
    <source>
        <dbReference type="ARBA" id="ARBA00022833"/>
    </source>
</evidence>
<dbReference type="GO" id="GO:0005655">
    <property type="term" value="C:nucleolar ribonuclease P complex"/>
    <property type="evidence" value="ECO:0007669"/>
    <property type="project" value="TreeGrafter"/>
</dbReference>
<feature type="region of interest" description="Disordered" evidence="5">
    <location>
        <begin position="168"/>
        <end position="219"/>
    </location>
</feature>
<dbReference type="Gene3D" id="6.20.50.20">
    <property type="match status" value="1"/>
</dbReference>
<feature type="region of interest" description="Disordered" evidence="5">
    <location>
        <begin position="41"/>
        <end position="95"/>
    </location>
</feature>